<evidence type="ECO:0000313" key="6">
    <source>
        <dbReference type="EMBL" id="QGU96726.1"/>
    </source>
</evidence>
<dbReference type="InterPro" id="IPR001789">
    <property type="entry name" value="Sig_transdc_resp-reg_receiver"/>
</dbReference>
<dbReference type="SMART" id="SM01012">
    <property type="entry name" value="ANTAR"/>
    <property type="match status" value="1"/>
</dbReference>
<dbReference type="InterPro" id="IPR008327">
    <property type="entry name" value="Sig_transdc_resp-reg_antiterm"/>
</dbReference>
<proteinExistence type="predicted"/>
<accession>A0A6I6F0G3</accession>
<dbReference type="InterPro" id="IPR036388">
    <property type="entry name" value="WH-like_DNA-bd_sf"/>
</dbReference>
<name>A0A6I6F0G3_9CLOT</name>
<gene>
    <name evidence="6" type="ORF">GOM49_17990</name>
</gene>
<dbReference type="CDD" id="cd00156">
    <property type="entry name" value="REC"/>
    <property type="match status" value="1"/>
</dbReference>
<dbReference type="PIRSF" id="PIRSF036382">
    <property type="entry name" value="RR_antiterm"/>
    <property type="match status" value="1"/>
</dbReference>
<dbReference type="Proteomes" id="UP000422764">
    <property type="component" value="Chromosome"/>
</dbReference>
<dbReference type="PROSITE" id="PS50921">
    <property type="entry name" value="ANTAR"/>
    <property type="match status" value="1"/>
</dbReference>
<dbReference type="Pfam" id="PF00072">
    <property type="entry name" value="Response_reg"/>
    <property type="match status" value="1"/>
</dbReference>
<organism evidence="6 7">
    <name type="scientific">Clostridium bovifaecis</name>
    <dbReference type="NCBI Taxonomy" id="2184719"/>
    <lineage>
        <taxon>Bacteria</taxon>
        <taxon>Bacillati</taxon>
        <taxon>Bacillota</taxon>
        <taxon>Clostridia</taxon>
        <taxon>Eubacteriales</taxon>
        <taxon>Clostridiaceae</taxon>
        <taxon>Clostridium</taxon>
    </lineage>
</organism>
<dbReference type="Pfam" id="PF03861">
    <property type="entry name" value="ANTAR"/>
    <property type="match status" value="1"/>
</dbReference>
<reference evidence="6 7" key="1">
    <citation type="submission" date="2019-12" db="EMBL/GenBank/DDBJ databases">
        <title>Genome sequenceing of Clostridium bovifaecis.</title>
        <authorList>
            <person name="Yao Y."/>
        </authorList>
    </citation>
    <scope>NUCLEOTIDE SEQUENCE [LARGE SCALE GENOMIC DNA]</scope>
    <source>
        <strain evidence="6 7">BXX</strain>
    </source>
</reference>
<evidence type="ECO:0000259" key="4">
    <source>
        <dbReference type="PROSITE" id="PS50110"/>
    </source>
</evidence>
<dbReference type="InterPro" id="IPR011006">
    <property type="entry name" value="CheY-like_superfamily"/>
</dbReference>
<dbReference type="InterPro" id="IPR005561">
    <property type="entry name" value="ANTAR"/>
</dbReference>
<feature type="modified residue" description="4-aspartylphosphate" evidence="3">
    <location>
        <position position="55"/>
    </location>
</feature>
<comment type="function">
    <text evidence="2">May play the central regulatory role in sporulation. It may be an element of the effector pathway responsible for the activation of sporulation genes in response to nutritional stress. Spo0A may act in concert with spo0H (a sigma factor) to control the expression of some genes that are critical to the sporulation process.</text>
</comment>
<dbReference type="GO" id="GO:0000160">
    <property type="term" value="P:phosphorelay signal transduction system"/>
    <property type="evidence" value="ECO:0007669"/>
    <property type="project" value="InterPro"/>
</dbReference>
<evidence type="ECO:0000256" key="2">
    <source>
        <dbReference type="ARBA" id="ARBA00024867"/>
    </source>
</evidence>
<dbReference type="AlphaFoldDB" id="A0A6I6F0G3"/>
<keyword evidence="7" id="KW-1185">Reference proteome</keyword>
<evidence type="ECO:0000256" key="1">
    <source>
        <dbReference type="ARBA" id="ARBA00018672"/>
    </source>
</evidence>
<feature type="domain" description="Response regulatory" evidence="4">
    <location>
        <begin position="5"/>
        <end position="119"/>
    </location>
</feature>
<dbReference type="Gene3D" id="3.40.50.2300">
    <property type="match status" value="1"/>
</dbReference>
<dbReference type="Gene3D" id="1.10.10.10">
    <property type="entry name" value="Winged helix-like DNA-binding domain superfamily/Winged helix DNA-binding domain"/>
    <property type="match status" value="1"/>
</dbReference>
<dbReference type="PROSITE" id="PS50110">
    <property type="entry name" value="RESPONSE_REGULATORY"/>
    <property type="match status" value="1"/>
</dbReference>
<protein>
    <recommendedName>
        <fullName evidence="1">Stage 0 sporulation protein A homolog</fullName>
    </recommendedName>
</protein>
<dbReference type="EMBL" id="CP046522">
    <property type="protein sequence ID" value="QGU96726.1"/>
    <property type="molecule type" value="Genomic_DNA"/>
</dbReference>
<feature type="domain" description="ANTAR" evidence="5">
    <location>
        <begin position="125"/>
        <end position="186"/>
    </location>
</feature>
<evidence type="ECO:0000313" key="7">
    <source>
        <dbReference type="Proteomes" id="UP000422764"/>
    </source>
</evidence>
<sequence>MEQGKILLAMKSDAAISKLKAILVESRYQIIDQAKAGNECLRKMRSYKTDIAIIDFNLPGVNGFEVAKIAVEDKLCDVILIMNNDQKNSINYINYEYDFNIITTPINKTTFINTVELTIKNRIKVIKLEQEIQKLKKALDSRKDIEKAKWVLMKHMKLTEEDAFKKIQKQSMDTGTSMKEIAKAIILSYKV</sequence>
<evidence type="ECO:0000259" key="5">
    <source>
        <dbReference type="PROSITE" id="PS50921"/>
    </source>
</evidence>
<evidence type="ECO:0000256" key="3">
    <source>
        <dbReference type="PROSITE-ProRule" id="PRU00169"/>
    </source>
</evidence>
<dbReference type="GO" id="GO:0003723">
    <property type="term" value="F:RNA binding"/>
    <property type="evidence" value="ECO:0007669"/>
    <property type="project" value="InterPro"/>
</dbReference>
<dbReference type="SUPFAM" id="SSF52172">
    <property type="entry name" value="CheY-like"/>
    <property type="match status" value="1"/>
</dbReference>
<keyword evidence="3" id="KW-0597">Phosphoprotein</keyword>